<evidence type="ECO:0000256" key="1">
    <source>
        <dbReference type="ARBA" id="ARBA00022741"/>
    </source>
</evidence>
<evidence type="ECO:0000313" key="9">
    <source>
        <dbReference type="Proteomes" id="UP000255070"/>
    </source>
</evidence>
<dbReference type="Pfam" id="PF13245">
    <property type="entry name" value="AAA_19"/>
    <property type="match status" value="1"/>
</dbReference>
<evidence type="ECO:0000313" key="8">
    <source>
        <dbReference type="EMBL" id="SUY74498.1"/>
    </source>
</evidence>
<keyword evidence="4" id="KW-0067">ATP-binding</keyword>
<keyword evidence="3 8" id="KW-0347">Helicase</keyword>
<dbReference type="PANTHER" id="PTHR11070">
    <property type="entry name" value="UVRD / RECB / PCRA DNA HELICASE FAMILY MEMBER"/>
    <property type="match status" value="1"/>
</dbReference>
<evidence type="ECO:0000256" key="4">
    <source>
        <dbReference type="ARBA" id="ARBA00022840"/>
    </source>
</evidence>
<dbReference type="PANTHER" id="PTHR11070:SF2">
    <property type="entry name" value="ATP-DEPENDENT DNA HELICASE SRS2"/>
    <property type="match status" value="1"/>
</dbReference>
<organism evidence="8 9">
    <name type="scientific">Comamonas testosteroni</name>
    <name type="common">Pseudomonas testosteroni</name>
    <dbReference type="NCBI Taxonomy" id="285"/>
    <lineage>
        <taxon>Bacteria</taxon>
        <taxon>Pseudomonadati</taxon>
        <taxon>Pseudomonadota</taxon>
        <taxon>Betaproteobacteria</taxon>
        <taxon>Burkholderiales</taxon>
        <taxon>Comamonadaceae</taxon>
        <taxon>Comamonas</taxon>
    </lineage>
</organism>
<dbReference type="InterPro" id="IPR000212">
    <property type="entry name" value="DNA_helicase_UvrD/REP"/>
</dbReference>
<accession>A0A8B4RZK0</accession>
<evidence type="ECO:0000256" key="2">
    <source>
        <dbReference type="ARBA" id="ARBA00022801"/>
    </source>
</evidence>
<comment type="caution">
    <text evidence="8">The sequence shown here is derived from an EMBL/GenBank/DDBJ whole genome shotgun (WGS) entry which is preliminary data.</text>
</comment>
<dbReference type="GO" id="GO:0016787">
    <property type="term" value="F:hydrolase activity"/>
    <property type="evidence" value="ECO:0007669"/>
    <property type="project" value="UniProtKB-KW"/>
</dbReference>
<name>A0A8B4RZK0_COMTE</name>
<feature type="domain" description="NERD" evidence="6">
    <location>
        <begin position="17"/>
        <end position="113"/>
    </location>
</feature>
<dbReference type="GO" id="GO:0003677">
    <property type="term" value="F:DNA binding"/>
    <property type="evidence" value="ECO:0007669"/>
    <property type="project" value="InterPro"/>
</dbReference>
<gene>
    <name evidence="8" type="ORF">NCTC10698_00660</name>
</gene>
<evidence type="ECO:0000256" key="3">
    <source>
        <dbReference type="ARBA" id="ARBA00022806"/>
    </source>
</evidence>
<dbReference type="GeneID" id="63996747"/>
<dbReference type="AlphaFoldDB" id="A0A8B4RZK0"/>
<reference evidence="8 9" key="1">
    <citation type="submission" date="2018-06" db="EMBL/GenBank/DDBJ databases">
        <authorList>
            <consortium name="Pathogen Informatics"/>
            <person name="Doyle S."/>
        </authorList>
    </citation>
    <scope>NUCLEOTIDE SEQUENCE [LARGE SCALE GENOMIC DNA]</scope>
    <source>
        <strain evidence="8 9">NCTC10698</strain>
    </source>
</reference>
<evidence type="ECO:0000259" key="6">
    <source>
        <dbReference type="Pfam" id="PF08378"/>
    </source>
</evidence>
<dbReference type="RefSeq" id="WP_050878820.1">
    <property type="nucleotide sequence ID" value="NZ_BBJZ01000016.1"/>
</dbReference>
<proteinExistence type="predicted"/>
<dbReference type="Pfam" id="PF13361">
    <property type="entry name" value="UvrD_C"/>
    <property type="match status" value="1"/>
</dbReference>
<dbReference type="InterPro" id="IPR014017">
    <property type="entry name" value="DNA_helicase_UvrD-like_C"/>
</dbReference>
<evidence type="ECO:0000259" key="7">
    <source>
        <dbReference type="Pfam" id="PF13361"/>
    </source>
</evidence>
<dbReference type="InterPro" id="IPR027417">
    <property type="entry name" value="P-loop_NTPase"/>
</dbReference>
<dbReference type="GO" id="GO:0005524">
    <property type="term" value="F:ATP binding"/>
    <property type="evidence" value="ECO:0007669"/>
    <property type="project" value="UniProtKB-KW"/>
</dbReference>
<feature type="domain" description="UvrD-like helicase C-terminal" evidence="7">
    <location>
        <begin position="540"/>
        <end position="594"/>
    </location>
</feature>
<keyword evidence="2" id="KW-0378">Hydrolase</keyword>
<dbReference type="Pfam" id="PF08378">
    <property type="entry name" value="NERD"/>
    <property type="match status" value="1"/>
</dbReference>
<dbReference type="GO" id="GO:0005829">
    <property type="term" value="C:cytosol"/>
    <property type="evidence" value="ECO:0007669"/>
    <property type="project" value="TreeGrafter"/>
</dbReference>
<dbReference type="GO" id="GO:0000725">
    <property type="term" value="P:recombinational repair"/>
    <property type="evidence" value="ECO:0007669"/>
    <property type="project" value="TreeGrafter"/>
</dbReference>
<keyword evidence="9" id="KW-1185">Reference proteome</keyword>
<protein>
    <recommendedName>
        <fullName evidence="5">DNA 3'-5' helicase II</fullName>
    </recommendedName>
</protein>
<dbReference type="SUPFAM" id="SSF52540">
    <property type="entry name" value="P-loop containing nucleoside triphosphate hydrolases"/>
    <property type="match status" value="1"/>
</dbReference>
<dbReference type="EMBL" id="UFXL01000001">
    <property type="protein sequence ID" value="SUY74498.1"/>
    <property type="molecule type" value="Genomic_DNA"/>
</dbReference>
<sequence length="601" mass="67247">MAVLIPALGSCAGRMTSGEKRLAERLQQKLEDDYLLWWDVPIGPKQTRPDFVVVHPRRGALILETKDWHLETIRKATREYFEILDSSSGQPKVVMSPLQQARHCAIQVINALERDPQLVQGDGDHKGKLAFPWGHGVVFTRITRKQFDAAGLGDALPGHLVICQDEMVEAVDAEAFQQRLWDMFPHSFGRAISLPQLDRIRWILFPEVRVPQQQNLFGDGAQDEEELPDIMRVMDLQQEQLARSLGDGHRVIHGVAGSGKTMILGYRAEHLAQTQGPGSKPILVLCYNEPLGVKLAASMEAKGLADRVHVVHWDKWTRAQLTTYNLYTPDLDRLHVSQKMAEFAQRVIKGVDDKHIPAGQYHAVLIDEGHDFAPEWLKLVTQMVDPNTNSLLLLYDDAQSIYDRGQKRNFSLKSVGIQASGRTTILKINYRNTRQILQLAHRVAGDMLTPEDAKDEDGIPLLKPLSCGREGPEPIVIDLPTLPARAGRVADLLADQHAQGHAWGEMAVLCRHRDEMVVCADALRRKGLPYRVREKSGQFKPDEDSIKVMTMHASKGLEWSVVAVVTSDKERRTKDVEKDGALEARLVYVASTRATGLAISA</sequence>
<dbReference type="Proteomes" id="UP000255070">
    <property type="component" value="Unassembled WGS sequence"/>
</dbReference>
<keyword evidence="1" id="KW-0547">Nucleotide-binding</keyword>
<dbReference type="GO" id="GO:0043138">
    <property type="term" value="F:3'-5' DNA helicase activity"/>
    <property type="evidence" value="ECO:0007669"/>
    <property type="project" value="TreeGrafter"/>
</dbReference>
<evidence type="ECO:0000256" key="5">
    <source>
        <dbReference type="ARBA" id="ARBA00034923"/>
    </source>
</evidence>
<dbReference type="InterPro" id="IPR011528">
    <property type="entry name" value="NERD"/>
</dbReference>
<dbReference type="Gene3D" id="3.40.50.300">
    <property type="entry name" value="P-loop containing nucleotide triphosphate hydrolases"/>
    <property type="match status" value="2"/>
</dbReference>